<gene>
    <name evidence="1" type="ORF">M404DRAFT_156346</name>
</gene>
<sequence>ISCTTWIRTKHCSTETLCYGMGMGYLVFMRPNPNHYQEITTQRLGAGFEITCIAWDISWPDAGVQIAVGMCDSIIQVLLLNANLQLQPIFTGQLKYTVPKLITFTQHGNIYMFGLYDGKV</sequence>
<feature type="non-terminal residue" evidence="1">
    <location>
        <position position="1"/>
    </location>
</feature>
<protein>
    <submittedName>
        <fullName evidence="1">Uncharacterized protein</fullName>
    </submittedName>
</protein>
<keyword evidence="2" id="KW-1185">Reference proteome</keyword>
<reference evidence="2" key="2">
    <citation type="submission" date="2015-01" db="EMBL/GenBank/DDBJ databases">
        <title>Evolutionary Origins and Diversification of the Mycorrhizal Mutualists.</title>
        <authorList>
            <consortium name="DOE Joint Genome Institute"/>
            <consortium name="Mycorrhizal Genomics Consortium"/>
            <person name="Kohler A."/>
            <person name="Kuo A."/>
            <person name="Nagy L.G."/>
            <person name="Floudas D."/>
            <person name="Copeland A."/>
            <person name="Barry K.W."/>
            <person name="Cichocki N."/>
            <person name="Veneault-Fourrey C."/>
            <person name="LaButti K."/>
            <person name="Lindquist E.A."/>
            <person name="Lipzen A."/>
            <person name="Lundell T."/>
            <person name="Morin E."/>
            <person name="Murat C."/>
            <person name="Riley R."/>
            <person name="Ohm R."/>
            <person name="Sun H."/>
            <person name="Tunlid A."/>
            <person name="Henrissat B."/>
            <person name="Grigoriev I.V."/>
            <person name="Hibbett D.S."/>
            <person name="Martin F."/>
        </authorList>
    </citation>
    <scope>NUCLEOTIDE SEQUENCE [LARGE SCALE GENOMIC DNA]</scope>
    <source>
        <strain evidence="2">Marx 270</strain>
    </source>
</reference>
<dbReference type="EMBL" id="KN832009">
    <property type="protein sequence ID" value="KIN99075.1"/>
    <property type="molecule type" value="Genomic_DNA"/>
</dbReference>
<dbReference type="HOGENOM" id="CLU_2055309_0_0_1"/>
<evidence type="ECO:0000313" key="1">
    <source>
        <dbReference type="EMBL" id="KIN99075.1"/>
    </source>
</evidence>
<organism evidence="1 2">
    <name type="scientific">Pisolithus tinctorius Marx 270</name>
    <dbReference type="NCBI Taxonomy" id="870435"/>
    <lineage>
        <taxon>Eukaryota</taxon>
        <taxon>Fungi</taxon>
        <taxon>Dikarya</taxon>
        <taxon>Basidiomycota</taxon>
        <taxon>Agaricomycotina</taxon>
        <taxon>Agaricomycetes</taxon>
        <taxon>Agaricomycetidae</taxon>
        <taxon>Boletales</taxon>
        <taxon>Sclerodermatineae</taxon>
        <taxon>Pisolithaceae</taxon>
        <taxon>Pisolithus</taxon>
    </lineage>
</organism>
<dbReference type="Proteomes" id="UP000054217">
    <property type="component" value="Unassembled WGS sequence"/>
</dbReference>
<reference evidence="1 2" key="1">
    <citation type="submission" date="2014-04" db="EMBL/GenBank/DDBJ databases">
        <authorList>
            <consortium name="DOE Joint Genome Institute"/>
            <person name="Kuo A."/>
            <person name="Kohler A."/>
            <person name="Costa M.D."/>
            <person name="Nagy L.G."/>
            <person name="Floudas D."/>
            <person name="Copeland A."/>
            <person name="Barry K.W."/>
            <person name="Cichocki N."/>
            <person name="Veneault-Fourrey C."/>
            <person name="LaButti K."/>
            <person name="Lindquist E.A."/>
            <person name="Lipzen A."/>
            <person name="Lundell T."/>
            <person name="Morin E."/>
            <person name="Murat C."/>
            <person name="Sun H."/>
            <person name="Tunlid A."/>
            <person name="Henrissat B."/>
            <person name="Grigoriev I.V."/>
            <person name="Hibbett D.S."/>
            <person name="Martin F."/>
            <person name="Nordberg H.P."/>
            <person name="Cantor M.N."/>
            <person name="Hua S.X."/>
        </authorList>
    </citation>
    <scope>NUCLEOTIDE SEQUENCE [LARGE SCALE GENOMIC DNA]</scope>
    <source>
        <strain evidence="1 2">Marx 270</strain>
    </source>
</reference>
<dbReference type="InParanoid" id="A0A0C3NUE8"/>
<evidence type="ECO:0000313" key="2">
    <source>
        <dbReference type="Proteomes" id="UP000054217"/>
    </source>
</evidence>
<accession>A0A0C3NUE8</accession>
<dbReference type="STRING" id="870435.A0A0C3NUE8"/>
<dbReference type="OrthoDB" id="2654453at2759"/>
<name>A0A0C3NUE8_PISTI</name>
<dbReference type="AlphaFoldDB" id="A0A0C3NUE8"/>
<proteinExistence type="predicted"/>